<protein>
    <submittedName>
        <fullName evidence="1">Uncharacterized protein</fullName>
    </submittedName>
</protein>
<dbReference type="Proteomes" id="UP000289784">
    <property type="component" value="Unassembled WGS sequence"/>
</dbReference>
<keyword evidence="2" id="KW-1185">Reference proteome</keyword>
<proteinExistence type="predicted"/>
<dbReference type="RefSeq" id="WP_129471009.1">
    <property type="nucleotide sequence ID" value="NZ_SAWZ01000004.1"/>
</dbReference>
<accession>A0A4Q1JWR0</accession>
<dbReference type="AlphaFoldDB" id="A0A4Q1JWR0"/>
<name>A0A4Q1JWR0_9GAMM</name>
<sequence>MKYLAIGIVLLGIVASIFGLSFASEPPAGRLSQEDGFVDVELPIASSKTSGDRSLAVVGRGTVDGRTVALAVDLGPEWKKQLVEGVDLTLLWARAVSARLARRVTPF</sequence>
<dbReference type="EMBL" id="SAWZ01000004">
    <property type="protein sequence ID" value="RXR06098.1"/>
    <property type="molecule type" value="Genomic_DNA"/>
</dbReference>
<comment type="caution">
    <text evidence="1">The sequence shown here is derived from an EMBL/GenBank/DDBJ whole genome shotgun (WGS) entry which is preliminary data.</text>
</comment>
<reference evidence="1 2" key="1">
    <citation type="submission" date="2019-01" db="EMBL/GenBank/DDBJ databases">
        <title>Pseudoxanthomonas composti sp. nov., isolated from compost.</title>
        <authorList>
            <person name="Yang G."/>
        </authorList>
    </citation>
    <scope>NUCLEOTIDE SEQUENCE [LARGE SCALE GENOMIC DNA]</scope>
    <source>
        <strain evidence="1 2">GSS15</strain>
    </source>
</reference>
<evidence type="ECO:0000313" key="2">
    <source>
        <dbReference type="Proteomes" id="UP000289784"/>
    </source>
</evidence>
<organism evidence="1 2">
    <name type="scientific">Pseudoxanthomonas composti</name>
    <dbReference type="NCBI Taxonomy" id="2137479"/>
    <lineage>
        <taxon>Bacteria</taxon>
        <taxon>Pseudomonadati</taxon>
        <taxon>Pseudomonadota</taxon>
        <taxon>Gammaproteobacteria</taxon>
        <taxon>Lysobacterales</taxon>
        <taxon>Lysobacteraceae</taxon>
        <taxon>Pseudoxanthomonas</taxon>
    </lineage>
</organism>
<evidence type="ECO:0000313" key="1">
    <source>
        <dbReference type="EMBL" id="RXR06098.1"/>
    </source>
</evidence>
<gene>
    <name evidence="1" type="ORF">EPA99_09675</name>
</gene>